<evidence type="ECO:0000313" key="1">
    <source>
        <dbReference type="EMBL" id="REF30058.1"/>
    </source>
</evidence>
<protein>
    <submittedName>
        <fullName evidence="1">Uncharacterized protein</fullName>
    </submittedName>
</protein>
<name>A0A3D9UKR7_9MICO</name>
<gene>
    <name evidence="1" type="ORF">DFJ65_1051</name>
</gene>
<organism evidence="1 2">
    <name type="scientific">Calidifontibacter indicus</name>
    <dbReference type="NCBI Taxonomy" id="419650"/>
    <lineage>
        <taxon>Bacteria</taxon>
        <taxon>Bacillati</taxon>
        <taxon>Actinomycetota</taxon>
        <taxon>Actinomycetes</taxon>
        <taxon>Micrococcales</taxon>
        <taxon>Dermacoccaceae</taxon>
        <taxon>Calidifontibacter</taxon>
    </lineage>
</organism>
<comment type="caution">
    <text evidence="1">The sequence shown here is derived from an EMBL/GenBank/DDBJ whole genome shotgun (WGS) entry which is preliminary data.</text>
</comment>
<proteinExistence type="predicted"/>
<evidence type="ECO:0000313" key="2">
    <source>
        <dbReference type="Proteomes" id="UP000256253"/>
    </source>
</evidence>
<sequence>MWLAGSELQRSVTTREFGGSEIVTATQACLLGAMLAVRSCESYFAMDSDLSTSLNNRLRRLLRNVAPMLG</sequence>
<keyword evidence="2" id="KW-1185">Reference proteome</keyword>
<reference evidence="1 2" key="1">
    <citation type="submission" date="2018-08" db="EMBL/GenBank/DDBJ databases">
        <title>Sequencing the genomes of 1000 actinobacteria strains.</title>
        <authorList>
            <person name="Klenk H.-P."/>
        </authorList>
    </citation>
    <scope>NUCLEOTIDE SEQUENCE [LARGE SCALE GENOMIC DNA]</scope>
    <source>
        <strain evidence="1 2">DSM 22967</strain>
    </source>
</reference>
<dbReference type="Proteomes" id="UP000256253">
    <property type="component" value="Unassembled WGS sequence"/>
</dbReference>
<dbReference type="AlphaFoldDB" id="A0A3D9UKR7"/>
<dbReference type="EMBL" id="QTUA01000001">
    <property type="protein sequence ID" value="REF30058.1"/>
    <property type="molecule type" value="Genomic_DNA"/>
</dbReference>
<accession>A0A3D9UKR7</accession>